<name>A0A401UD24_9BACT</name>
<sequence>MKASYSQEKLEIVKGDFELITGKFSPDDALDILSNLIQKKINYHNLRSFSHSERFGLNDVWSESRIEELRKCLESIQDIIVKAREQGVYLNIKSNISIEVLPS</sequence>
<dbReference type="AlphaFoldDB" id="A0A401UD24"/>
<protein>
    <submittedName>
        <fullName evidence="1">Uncharacterized protein</fullName>
    </submittedName>
</protein>
<comment type="caution">
    <text evidence="1">The sequence shown here is derived from an EMBL/GenBank/DDBJ whole genome shotgun (WGS) entry which is preliminary data.</text>
</comment>
<gene>
    <name evidence="1" type="ORF">SanaruYs_29900</name>
</gene>
<dbReference type="Proteomes" id="UP000288227">
    <property type="component" value="Unassembled WGS sequence"/>
</dbReference>
<evidence type="ECO:0000313" key="2">
    <source>
        <dbReference type="Proteomes" id="UP000288227"/>
    </source>
</evidence>
<accession>A0A401UD24</accession>
<dbReference type="EMBL" id="BHXQ01000005">
    <property type="protein sequence ID" value="GCC52752.1"/>
    <property type="molecule type" value="Genomic_DNA"/>
</dbReference>
<organism evidence="1 2">
    <name type="scientific">Chryseotalea sanaruensis</name>
    <dbReference type="NCBI Taxonomy" id="2482724"/>
    <lineage>
        <taxon>Bacteria</taxon>
        <taxon>Pseudomonadati</taxon>
        <taxon>Bacteroidota</taxon>
        <taxon>Cytophagia</taxon>
        <taxon>Cytophagales</taxon>
        <taxon>Chryseotaleaceae</taxon>
        <taxon>Chryseotalea</taxon>
    </lineage>
</organism>
<keyword evidence="2" id="KW-1185">Reference proteome</keyword>
<dbReference type="RefSeq" id="WP_127123401.1">
    <property type="nucleotide sequence ID" value="NZ_BHXQ01000005.1"/>
</dbReference>
<evidence type="ECO:0000313" key="1">
    <source>
        <dbReference type="EMBL" id="GCC52752.1"/>
    </source>
</evidence>
<dbReference type="OrthoDB" id="680899at2"/>
<reference evidence="1 2" key="1">
    <citation type="submission" date="2018-11" db="EMBL/GenBank/DDBJ databases">
        <title>Chryseotalea sanarue gen. nov., sp., nov., a member of the family Cytophagaceae, isolated from a brackish lake in Hamamatsu Japan.</title>
        <authorList>
            <person name="Maejima Y."/>
            <person name="Iino T."/>
            <person name="Muraguchi Y."/>
            <person name="Fukuda K."/>
            <person name="Ohkuma M."/>
            <person name="Moriuchi R."/>
            <person name="Dohra H."/>
            <person name="Kimbara K."/>
            <person name="Shintani M."/>
        </authorList>
    </citation>
    <scope>NUCLEOTIDE SEQUENCE [LARGE SCALE GENOMIC DNA]</scope>
    <source>
        <strain evidence="1 2">Ys</strain>
    </source>
</reference>
<proteinExistence type="predicted"/>